<organism evidence="5 6">
    <name type="scientific">Dietzia lutea</name>
    <dbReference type="NCBI Taxonomy" id="546160"/>
    <lineage>
        <taxon>Bacteria</taxon>
        <taxon>Bacillati</taxon>
        <taxon>Actinomycetota</taxon>
        <taxon>Actinomycetes</taxon>
        <taxon>Mycobacteriales</taxon>
        <taxon>Dietziaceae</taxon>
        <taxon>Dietzia</taxon>
    </lineage>
</organism>
<dbReference type="Pfam" id="PF11887">
    <property type="entry name" value="Mce4_CUP1"/>
    <property type="match status" value="1"/>
</dbReference>
<evidence type="ECO:0000256" key="2">
    <source>
        <dbReference type="SAM" id="Phobius"/>
    </source>
</evidence>
<evidence type="ECO:0000313" key="6">
    <source>
        <dbReference type="Proteomes" id="UP000244928"/>
    </source>
</evidence>
<dbReference type="PANTHER" id="PTHR33371:SF18">
    <property type="entry name" value="MCE-FAMILY PROTEIN MCE3C"/>
    <property type="match status" value="1"/>
</dbReference>
<feature type="region of interest" description="Disordered" evidence="1">
    <location>
        <begin position="320"/>
        <end position="340"/>
    </location>
</feature>
<dbReference type="Proteomes" id="UP000244928">
    <property type="component" value="Chromosome"/>
</dbReference>
<protein>
    <submittedName>
        <fullName evidence="5">ABC transporter substrate-binding protein</fullName>
    </submittedName>
</protein>
<dbReference type="PANTHER" id="PTHR33371">
    <property type="entry name" value="INTERMEMBRANE PHOSPHOLIPID TRANSPORT SYSTEM BINDING PROTEIN MLAD-RELATED"/>
    <property type="match status" value="1"/>
</dbReference>
<accession>A0A2S1R8X6</accession>
<keyword evidence="2" id="KW-0812">Transmembrane</keyword>
<dbReference type="GO" id="GO:0005576">
    <property type="term" value="C:extracellular region"/>
    <property type="evidence" value="ECO:0007669"/>
    <property type="project" value="TreeGrafter"/>
</dbReference>
<dbReference type="EMBL" id="CP015449">
    <property type="protein sequence ID" value="AWH92746.1"/>
    <property type="molecule type" value="Genomic_DNA"/>
</dbReference>
<gene>
    <name evidence="5" type="ORF">A6035_11815</name>
</gene>
<evidence type="ECO:0000313" key="5">
    <source>
        <dbReference type="EMBL" id="AWH92746.1"/>
    </source>
</evidence>
<dbReference type="Pfam" id="PF02470">
    <property type="entry name" value="MlaD"/>
    <property type="match status" value="1"/>
</dbReference>
<name>A0A2S1R8X6_9ACTN</name>
<feature type="transmembrane region" description="Helical" evidence="2">
    <location>
        <begin position="12"/>
        <end position="32"/>
    </location>
</feature>
<evidence type="ECO:0000259" key="3">
    <source>
        <dbReference type="Pfam" id="PF02470"/>
    </source>
</evidence>
<feature type="domain" description="Mce/MlaD" evidence="3">
    <location>
        <begin position="43"/>
        <end position="116"/>
    </location>
</feature>
<evidence type="ECO:0000256" key="1">
    <source>
        <dbReference type="SAM" id="MobiDB-lite"/>
    </source>
</evidence>
<feature type="domain" description="Mammalian cell entry C-terminal" evidence="4">
    <location>
        <begin position="122"/>
        <end position="306"/>
    </location>
</feature>
<dbReference type="InterPro" id="IPR005693">
    <property type="entry name" value="Mce"/>
</dbReference>
<dbReference type="InterPro" id="IPR003399">
    <property type="entry name" value="Mce/MlaD"/>
</dbReference>
<keyword evidence="2" id="KW-1133">Transmembrane helix</keyword>
<dbReference type="NCBIfam" id="TIGR00996">
    <property type="entry name" value="Mtu_fam_mce"/>
    <property type="match status" value="1"/>
</dbReference>
<dbReference type="InterPro" id="IPR024516">
    <property type="entry name" value="Mce_C"/>
</dbReference>
<dbReference type="InterPro" id="IPR052336">
    <property type="entry name" value="MlaD_Phospholipid_Transporter"/>
</dbReference>
<dbReference type="OrthoDB" id="5241191at2"/>
<keyword evidence="2" id="KW-0472">Membrane</keyword>
<reference evidence="5 6" key="1">
    <citation type="submission" date="2016-04" db="EMBL/GenBank/DDBJ databases">
        <title>Complete genome sequence of Dietzia lutea YIM 80766T, a strain isolated from desert soil in Egypt.</title>
        <authorList>
            <person name="Zhao J."/>
            <person name="Hu B."/>
            <person name="Geng S."/>
            <person name="Nie Y."/>
            <person name="Tang Y."/>
        </authorList>
    </citation>
    <scope>NUCLEOTIDE SEQUENCE [LARGE SCALE GENOMIC DNA]</scope>
    <source>
        <strain evidence="5 6">YIM 80766</strain>
    </source>
</reference>
<sequence>MSRRKPGEPRFGNATIGAIGVITILVLTLGSFRLDALPIVGAGPKYEAYFSEAAGLTGGNEVRVAGIKVGVVTDVELEGDKVLVGFRAKDAWLGDDTRASIQVKTVLGQKFLALDPAGTGELDRSEPIPLERTVAPYDVVTAFSSAAETLDEIDDVKLAESLDTLTDAMQASPEEFRGAVDGVARLSQTISSRDAELRQLLEATRTSSQILAERNDDFRRLIIGTGQLLGELNERAETLKLVLASTRGLSTELRLFVADNEAKFGPTLDSLDSALEILTDHEEDLKKSIHNLAPFYRLYANMLGTGRWFDSVVTNLIPPGAPEPPFYPGARTPARQSGIK</sequence>
<dbReference type="KEGG" id="dlu:A6035_11815"/>
<evidence type="ECO:0000259" key="4">
    <source>
        <dbReference type="Pfam" id="PF11887"/>
    </source>
</evidence>
<keyword evidence="6" id="KW-1185">Reference proteome</keyword>
<dbReference type="PRINTS" id="PR01782">
    <property type="entry name" value="MCEVIRFACTOR"/>
</dbReference>
<proteinExistence type="predicted"/>
<dbReference type="AlphaFoldDB" id="A0A2S1R8X6"/>
<dbReference type="RefSeq" id="WP_108847960.1">
    <property type="nucleotide sequence ID" value="NZ_CP015449.1"/>
</dbReference>